<dbReference type="Proteomes" id="UP000321291">
    <property type="component" value="Chromosome"/>
</dbReference>
<dbReference type="EMBL" id="CP042434">
    <property type="protein sequence ID" value="QEC71492.1"/>
    <property type="molecule type" value="Genomic_DNA"/>
</dbReference>
<evidence type="ECO:0000256" key="6">
    <source>
        <dbReference type="ARBA" id="ARBA00013185"/>
    </source>
</evidence>
<proteinExistence type="inferred from homology"/>
<evidence type="ECO:0000256" key="7">
    <source>
        <dbReference type="ARBA" id="ARBA00014165"/>
    </source>
</evidence>
<dbReference type="PROSITE" id="PS00545">
    <property type="entry name" value="ALDOSE_1_EPIMERASE"/>
    <property type="match status" value="1"/>
</dbReference>
<keyword evidence="9 11" id="KW-0413">Isomerase</keyword>
<feature type="binding site" evidence="13">
    <location>
        <begin position="79"/>
        <end position="80"/>
    </location>
    <ligand>
        <name>beta-D-galactose</name>
        <dbReference type="ChEBI" id="CHEBI:27667"/>
    </ligand>
</feature>
<dbReference type="UniPathway" id="UPA00242"/>
<dbReference type="InterPro" id="IPR008183">
    <property type="entry name" value="Aldose_1/G6P_1-epimerase"/>
</dbReference>
<accession>A0A5B8VKK0</accession>
<dbReference type="InterPro" id="IPR015443">
    <property type="entry name" value="Aldose_1-epimerase"/>
</dbReference>
<evidence type="ECO:0000256" key="2">
    <source>
        <dbReference type="ARBA" id="ARBA00001913"/>
    </source>
</evidence>
<evidence type="ECO:0000313" key="14">
    <source>
        <dbReference type="EMBL" id="QEC71492.1"/>
    </source>
</evidence>
<dbReference type="Gene3D" id="2.70.98.10">
    <property type="match status" value="1"/>
</dbReference>
<evidence type="ECO:0000313" key="15">
    <source>
        <dbReference type="Proteomes" id="UP000321291"/>
    </source>
</evidence>
<dbReference type="AlphaFoldDB" id="A0A5B8VKK0"/>
<dbReference type="PANTHER" id="PTHR10091">
    <property type="entry name" value="ALDOSE-1-EPIMERASE"/>
    <property type="match status" value="1"/>
</dbReference>
<evidence type="ECO:0000256" key="8">
    <source>
        <dbReference type="ARBA" id="ARBA00022837"/>
    </source>
</evidence>
<feature type="binding site" evidence="13">
    <location>
        <begin position="185"/>
        <end position="187"/>
    </location>
    <ligand>
        <name>beta-D-galactose</name>
        <dbReference type="ChEBI" id="CHEBI:27667"/>
    </ligand>
</feature>
<evidence type="ECO:0000256" key="12">
    <source>
        <dbReference type="PIRSR" id="PIRSR005096-1"/>
    </source>
</evidence>
<reference evidence="14 15" key="1">
    <citation type="journal article" date="2017" name="Int. J. Syst. Evol. Microbiol.">
        <title>Arachidicoccus ginsenosidivorans sp. nov., with ginsenoside-converting activity isolated from ginseng cultivating soil.</title>
        <authorList>
            <person name="Siddiqi M.Z."/>
            <person name="Aslam Z."/>
            <person name="Im W.T."/>
        </authorList>
    </citation>
    <scope>NUCLEOTIDE SEQUENCE [LARGE SCALE GENOMIC DNA]</scope>
    <source>
        <strain evidence="14 15">Gsoil 809</strain>
    </source>
</reference>
<dbReference type="InterPro" id="IPR014718">
    <property type="entry name" value="GH-type_carb-bd"/>
</dbReference>
<evidence type="ECO:0000256" key="10">
    <source>
        <dbReference type="ARBA" id="ARBA00023277"/>
    </source>
</evidence>
<keyword evidence="15" id="KW-1185">Reference proteome</keyword>
<dbReference type="GO" id="GO:0005737">
    <property type="term" value="C:cytoplasm"/>
    <property type="evidence" value="ECO:0007669"/>
    <property type="project" value="TreeGrafter"/>
</dbReference>
<dbReference type="GO" id="GO:0006006">
    <property type="term" value="P:glucose metabolic process"/>
    <property type="evidence" value="ECO:0007669"/>
    <property type="project" value="TreeGrafter"/>
</dbReference>
<dbReference type="KEGG" id="agi:FSB73_07220"/>
<dbReference type="PANTHER" id="PTHR10091:SF0">
    <property type="entry name" value="GALACTOSE MUTAROTASE"/>
    <property type="match status" value="1"/>
</dbReference>
<comment type="catalytic activity">
    <reaction evidence="1 11">
        <text>alpha-D-glucose = beta-D-glucose</text>
        <dbReference type="Rhea" id="RHEA:10264"/>
        <dbReference type="ChEBI" id="CHEBI:15903"/>
        <dbReference type="ChEBI" id="CHEBI:17925"/>
        <dbReference type="EC" id="5.1.3.3"/>
    </reaction>
</comment>
<evidence type="ECO:0000256" key="13">
    <source>
        <dbReference type="PIRSR" id="PIRSR005096-3"/>
    </source>
</evidence>
<dbReference type="GO" id="GO:0033499">
    <property type="term" value="P:galactose catabolic process via UDP-galactose, Leloir pathway"/>
    <property type="evidence" value="ECO:0007669"/>
    <property type="project" value="TreeGrafter"/>
</dbReference>
<dbReference type="InterPro" id="IPR011013">
    <property type="entry name" value="Gal_mutarotase_sf_dom"/>
</dbReference>
<gene>
    <name evidence="14" type="ORF">FSB73_07220</name>
</gene>
<keyword evidence="8" id="KW-0106">Calcium</keyword>
<dbReference type="SUPFAM" id="SSF74650">
    <property type="entry name" value="Galactose mutarotase-like"/>
    <property type="match status" value="1"/>
</dbReference>
<dbReference type="GO" id="GO:0004034">
    <property type="term" value="F:aldose 1-epimerase activity"/>
    <property type="evidence" value="ECO:0007669"/>
    <property type="project" value="UniProtKB-EC"/>
</dbReference>
<feature type="active site" description="Proton donor" evidence="12">
    <location>
        <position position="185"/>
    </location>
</feature>
<dbReference type="GO" id="GO:0030246">
    <property type="term" value="F:carbohydrate binding"/>
    <property type="evidence" value="ECO:0007669"/>
    <property type="project" value="InterPro"/>
</dbReference>
<dbReference type="EC" id="5.1.3.3" evidence="6 11"/>
<name>A0A5B8VKK0_9BACT</name>
<dbReference type="Pfam" id="PF01263">
    <property type="entry name" value="Aldose_epim"/>
    <property type="match status" value="1"/>
</dbReference>
<dbReference type="PIRSF" id="PIRSF005096">
    <property type="entry name" value="GALM"/>
    <property type="match status" value="1"/>
</dbReference>
<feature type="active site" description="Proton acceptor" evidence="12">
    <location>
        <position position="346"/>
    </location>
</feature>
<evidence type="ECO:0000256" key="5">
    <source>
        <dbReference type="ARBA" id="ARBA00011245"/>
    </source>
</evidence>
<comment type="similarity">
    <text evidence="4 11">Belongs to the aldose epimerase family.</text>
</comment>
<evidence type="ECO:0000256" key="3">
    <source>
        <dbReference type="ARBA" id="ARBA00005028"/>
    </source>
</evidence>
<evidence type="ECO:0000256" key="4">
    <source>
        <dbReference type="ARBA" id="ARBA00006206"/>
    </source>
</evidence>
<dbReference type="RefSeq" id="WP_146780870.1">
    <property type="nucleotide sequence ID" value="NZ_CP042434.1"/>
</dbReference>
<evidence type="ECO:0000256" key="9">
    <source>
        <dbReference type="ARBA" id="ARBA00023235"/>
    </source>
</evidence>
<protein>
    <recommendedName>
        <fullName evidence="7 11">Aldose 1-epimerase</fullName>
        <ecNumber evidence="6 11">5.1.3.3</ecNumber>
    </recommendedName>
</protein>
<comment type="subunit">
    <text evidence="5">Monomer.</text>
</comment>
<comment type="pathway">
    <text evidence="3 11">Carbohydrate metabolism; hexose metabolism.</text>
</comment>
<dbReference type="InterPro" id="IPR047215">
    <property type="entry name" value="Galactose_mutarotase-like"/>
</dbReference>
<keyword evidence="10 11" id="KW-0119">Carbohydrate metabolism</keyword>
<dbReference type="OrthoDB" id="9779408at2"/>
<organism evidence="14 15">
    <name type="scientific">Arachidicoccus ginsenosidivorans</name>
    <dbReference type="NCBI Taxonomy" id="496057"/>
    <lineage>
        <taxon>Bacteria</taxon>
        <taxon>Pseudomonadati</taxon>
        <taxon>Bacteroidota</taxon>
        <taxon>Chitinophagia</taxon>
        <taxon>Chitinophagales</taxon>
        <taxon>Chitinophagaceae</taxon>
        <taxon>Arachidicoccus</taxon>
    </lineage>
</organism>
<evidence type="ECO:0000256" key="11">
    <source>
        <dbReference type="PIRNR" id="PIRNR005096"/>
    </source>
</evidence>
<comment type="cofactor">
    <cofactor evidence="2">
        <name>Ca(2+)</name>
        <dbReference type="ChEBI" id="CHEBI:29108"/>
    </cofactor>
</comment>
<evidence type="ECO:0000256" key="1">
    <source>
        <dbReference type="ARBA" id="ARBA00001614"/>
    </source>
</evidence>
<dbReference type="CDD" id="cd09019">
    <property type="entry name" value="galactose_mutarotase_like"/>
    <property type="match status" value="1"/>
</dbReference>
<dbReference type="InterPro" id="IPR018052">
    <property type="entry name" value="Ald1_epimerase_CS"/>
</dbReference>
<sequence>MEIIKERWGTLLGNDIYLYTLKNAAGSIVQLTNYGARIVRIKVPDKMGCIEDVVLGFDTLTAYLQDKQYMGATIGRFANRIADARFKLDDQIWTLEANEGKNSNHSGGSGFDHRVFGVTEISENTHLSEPGCQVIFSLEDRHGNGGFPGNLQLKITYCWAEQSDKLAIHYEARSDQKGILNLTNHSYFNLSGRMMGIDPSMNCLGHHLEINARKALEVSDDFIPTGRRIPVEHEEVSGLIFNQCKGRKDAVRPAFMAESRKDSWQAHKEFIQPEIFRHFEGINCCFELKAEDKPLACRLICDESGRQLEVETSYPGLLVYTGDGLTSELPGYIGRCYKGFDGVALECQYYPDSPNQMGFPPAIIEKDKPYKEFIIFKFSVESKSN</sequence>